<sequence length="699" mass="71738">MKKPLVIGIVAVLVLGVGGYAGVQYWAEKKAYSVIENALTQVRATGAKASVGSSAVSLKTRGLTLGDLSVTSADGSVSLAVGRLSALGVGAPQNGRITADSVTLENVTLTRTDGADGARVVETLPQVTIEKYAGPLVVTPTAGNAADLVNASPVVLALRQLAAVDAARIDVPHAVTRITPAKTSPQPAPQPTQARELTLDGIAVTDVRTGKIARFSVARLASEGLPDGAATAPKKADGQAATPAQGSTDDARPDVAQPDDAQPDEGSSLPRVTASAILARDIDLTPLLAAGGDDLRPVLGALEAGAFTIEQADDIRTEGASLTLTGVALKPAAITAARLAALKALSADDPPADPAPLLADAGALLKGMAFATFQIKDMRTIEPVGGGRAAVFALDTFRDGVLSELRVEGVDGDTDGRAVKFGRIAVTGLDVPRLLTLAHAEDPTQPDVALGGFRALTGLTASDIEIPTDGSDDTPSRPLHIGRAGLTWGDFSTATGDLPGRFRFELIDVTGPIDPEDGEPFNTLAAAGLKQATFSLAIRTVYDAGTQSLSLSPAEVEVKDAFRTTFTARLDNLPAGALASESEFVAALAAANIGPASLTITDHGLANLMLQRLADAEGQSLDDYRAHLLDLLNQGIAAAAPNAPEAAAVGEAIARFIRDPKTLEITATPKGRVPFLAFVNSDDPLAPLQLFSFTATNKP</sequence>
<organism evidence="2 3">
    <name type="scientific">Xanthobacter agilis</name>
    <dbReference type="NCBI Taxonomy" id="47492"/>
    <lineage>
        <taxon>Bacteria</taxon>
        <taxon>Pseudomonadati</taxon>
        <taxon>Pseudomonadota</taxon>
        <taxon>Alphaproteobacteria</taxon>
        <taxon>Hyphomicrobiales</taxon>
        <taxon>Xanthobacteraceae</taxon>
        <taxon>Xanthobacter</taxon>
    </lineage>
</organism>
<comment type="caution">
    <text evidence="2">The sequence shown here is derived from an EMBL/GenBank/DDBJ whole genome shotgun (WGS) entry which is preliminary data.</text>
</comment>
<name>A0ABU0LEE7_XANAG</name>
<dbReference type="EMBL" id="JAUSVY010000004">
    <property type="protein sequence ID" value="MDQ0505468.1"/>
    <property type="molecule type" value="Genomic_DNA"/>
</dbReference>
<dbReference type="RefSeq" id="WP_237344067.1">
    <property type="nucleotide sequence ID" value="NZ_JABWGX010000002.1"/>
</dbReference>
<accession>A0ABU0LEE7</accession>
<proteinExistence type="predicted"/>
<gene>
    <name evidence="2" type="ORF">QOZ94_002264</name>
</gene>
<evidence type="ECO:0000313" key="2">
    <source>
        <dbReference type="EMBL" id="MDQ0505468.1"/>
    </source>
</evidence>
<feature type="region of interest" description="Disordered" evidence="1">
    <location>
        <begin position="226"/>
        <end position="270"/>
    </location>
</feature>
<evidence type="ECO:0000313" key="3">
    <source>
        <dbReference type="Proteomes" id="UP001241747"/>
    </source>
</evidence>
<keyword evidence="3" id="KW-1185">Reference proteome</keyword>
<evidence type="ECO:0000256" key="1">
    <source>
        <dbReference type="SAM" id="MobiDB-lite"/>
    </source>
</evidence>
<protein>
    <recommendedName>
        <fullName evidence="4">DUF945 domain-containing protein</fullName>
    </recommendedName>
</protein>
<dbReference type="Proteomes" id="UP001241747">
    <property type="component" value="Unassembled WGS sequence"/>
</dbReference>
<evidence type="ECO:0008006" key="4">
    <source>
        <dbReference type="Google" id="ProtNLM"/>
    </source>
</evidence>
<reference evidence="2 3" key="1">
    <citation type="submission" date="2023-07" db="EMBL/GenBank/DDBJ databases">
        <title>Genomic Encyclopedia of Type Strains, Phase IV (KMG-IV): sequencing the most valuable type-strain genomes for metagenomic binning, comparative biology and taxonomic classification.</title>
        <authorList>
            <person name="Goeker M."/>
        </authorList>
    </citation>
    <scope>NUCLEOTIDE SEQUENCE [LARGE SCALE GENOMIC DNA]</scope>
    <source>
        <strain evidence="2 3">DSM 3770</strain>
    </source>
</reference>